<keyword evidence="2" id="KW-1133">Transmembrane helix</keyword>
<dbReference type="EMBL" id="LT629772">
    <property type="protein sequence ID" value="SDS59084.1"/>
    <property type="molecule type" value="Genomic_DNA"/>
</dbReference>
<name>A0A1H1TG02_9ACTN</name>
<dbReference type="Pfam" id="PF07510">
    <property type="entry name" value="GmrSD_C"/>
    <property type="match status" value="1"/>
</dbReference>
<feature type="region of interest" description="Disordered" evidence="1">
    <location>
        <begin position="51"/>
        <end position="122"/>
    </location>
</feature>
<feature type="transmembrane region" description="Helical" evidence="2">
    <location>
        <begin position="24"/>
        <end position="45"/>
    </location>
</feature>
<feature type="compositionally biased region" description="Low complexity" evidence="1">
    <location>
        <begin position="52"/>
        <end position="103"/>
    </location>
</feature>
<dbReference type="InterPro" id="IPR011089">
    <property type="entry name" value="GmrSD_C"/>
</dbReference>
<evidence type="ECO:0000256" key="2">
    <source>
        <dbReference type="SAM" id="Phobius"/>
    </source>
</evidence>
<keyword evidence="2" id="KW-0812">Transmembrane</keyword>
<feature type="domain" description="GmrSD restriction endonucleases C-terminal" evidence="3">
    <location>
        <begin position="164"/>
        <end position="297"/>
    </location>
</feature>
<sequence length="390" mass="40486">MSVPPGGGRSPVARPRISIIRRTLAIIGGVLLALFVALLIIGLAMPDPPTTVAPSVSASTTGPSASAATSSAAASPDANSARPSSARPTSERPSPSRSARTTPDPLPRKKNSTSPTSARAPADSALAAVAALTVKGRAAKTGYVRARFGSAWPDSDDNGCRQRDDVLNRDLRSKTFDGCKVLTGVLDDPYTGKTILFRRGQRSSAEVQIDHVVALSDAWQKGAQQWSQQTRVSFANDTLNLLAVGQSVNASKGDGDTATWLPPNKPFRCQYVARQVAVKKNYGLSVTAAERDAMVRVLSGCPKLRLPVRTAIPAHPAPRPKPEPPAPKPPVRQPSAAAGGGGNCAPGYDPCIPPYPPDLDCSDVDGPISVSGDDPHGLDGDGDGVACESS</sequence>
<feature type="compositionally biased region" description="Pro residues" evidence="1">
    <location>
        <begin position="315"/>
        <end position="332"/>
    </location>
</feature>
<gene>
    <name evidence="4" type="ORF">SAMN04489812_2377</name>
</gene>
<evidence type="ECO:0000313" key="4">
    <source>
        <dbReference type="EMBL" id="SDS59084.1"/>
    </source>
</evidence>
<feature type="region of interest" description="Disordered" evidence="1">
    <location>
        <begin position="312"/>
        <end position="390"/>
    </location>
</feature>
<proteinExistence type="predicted"/>
<dbReference type="AlphaFoldDB" id="A0A1H1TG02"/>
<dbReference type="Proteomes" id="UP000199103">
    <property type="component" value="Chromosome I"/>
</dbReference>
<dbReference type="PANTHER" id="PTHR24094">
    <property type="entry name" value="SECRETED PROTEIN"/>
    <property type="match status" value="1"/>
</dbReference>
<evidence type="ECO:0000256" key="1">
    <source>
        <dbReference type="SAM" id="MobiDB-lite"/>
    </source>
</evidence>
<dbReference type="PANTHER" id="PTHR24094:SF15">
    <property type="entry name" value="AMP-DEPENDENT SYNTHETASE_LIGASE DOMAIN-CONTAINING PROTEIN-RELATED"/>
    <property type="match status" value="1"/>
</dbReference>
<keyword evidence="2" id="KW-0472">Membrane</keyword>
<dbReference type="STRING" id="630515.SAMN04489812_2377"/>
<reference evidence="4 5" key="1">
    <citation type="submission" date="2016-10" db="EMBL/GenBank/DDBJ databases">
        <authorList>
            <person name="de Groot N.N."/>
        </authorList>
    </citation>
    <scope>NUCLEOTIDE SEQUENCE [LARGE SCALE GENOMIC DNA]</scope>
    <source>
        <strain evidence="4 5">DSM 21800</strain>
    </source>
</reference>
<protein>
    <recommendedName>
        <fullName evidence="3">GmrSD restriction endonucleases C-terminal domain-containing protein</fullName>
    </recommendedName>
</protein>
<keyword evidence="5" id="KW-1185">Reference proteome</keyword>
<accession>A0A1H1TG02</accession>
<organism evidence="4 5">
    <name type="scientific">Microlunatus soli</name>
    <dbReference type="NCBI Taxonomy" id="630515"/>
    <lineage>
        <taxon>Bacteria</taxon>
        <taxon>Bacillati</taxon>
        <taxon>Actinomycetota</taxon>
        <taxon>Actinomycetes</taxon>
        <taxon>Propionibacteriales</taxon>
        <taxon>Propionibacteriaceae</taxon>
        <taxon>Microlunatus</taxon>
    </lineage>
</organism>
<dbReference type="RefSeq" id="WP_231920303.1">
    <property type="nucleotide sequence ID" value="NZ_LT629772.1"/>
</dbReference>
<evidence type="ECO:0000313" key="5">
    <source>
        <dbReference type="Proteomes" id="UP000199103"/>
    </source>
</evidence>
<evidence type="ECO:0000259" key="3">
    <source>
        <dbReference type="Pfam" id="PF07510"/>
    </source>
</evidence>